<gene>
    <name evidence="1" type="ORF">L2E82_16840</name>
</gene>
<comment type="caution">
    <text evidence="1">The sequence shown here is derived from an EMBL/GenBank/DDBJ whole genome shotgun (WGS) entry which is preliminary data.</text>
</comment>
<name>A0ACB9F6A1_CICIN</name>
<protein>
    <submittedName>
        <fullName evidence="1">Uncharacterized protein</fullName>
    </submittedName>
</protein>
<reference evidence="2" key="1">
    <citation type="journal article" date="2022" name="Mol. Ecol. Resour.">
        <title>The genomes of chicory, endive, great burdock and yacon provide insights into Asteraceae palaeo-polyploidization history and plant inulin production.</title>
        <authorList>
            <person name="Fan W."/>
            <person name="Wang S."/>
            <person name="Wang H."/>
            <person name="Wang A."/>
            <person name="Jiang F."/>
            <person name="Liu H."/>
            <person name="Zhao H."/>
            <person name="Xu D."/>
            <person name="Zhang Y."/>
        </authorList>
    </citation>
    <scope>NUCLEOTIDE SEQUENCE [LARGE SCALE GENOMIC DNA]</scope>
    <source>
        <strain evidence="2">cv. Punajuju</strain>
    </source>
</reference>
<evidence type="ECO:0000313" key="2">
    <source>
        <dbReference type="Proteomes" id="UP001055811"/>
    </source>
</evidence>
<evidence type="ECO:0000313" key="1">
    <source>
        <dbReference type="EMBL" id="KAI3766769.1"/>
    </source>
</evidence>
<accession>A0ACB9F6A1</accession>
<organism evidence="1 2">
    <name type="scientific">Cichorium intybus</name>
    <name type="common">Chicory</name>
    <dbReference type="NCBI Taxonomy" id="13427"/>
    <lineage>
        <taxon>Eukaryota</taxon>
        <taxon>Viridiplantae</taxon>
        <taxon>Streptophyta</taxon>
        <taxon>Embryophyta</taxon>
        <taxon>Tracheophyta</taxon>
        <taxon>Spermatophyta</taxon>
        <taxon>Magnoliopsida</taxon>
        <taxon>eudicotyledons</taxon>
        <taxon>Gunneridae</taxon>
        <taxon>Pentapetalae</taxon>
        <taxon>asterids</taxon>
        <taxon>campanulids</taxon>
        <taxon>Asterales</taxon>
        <taxon>Asteraceae</taxon>
        <taxon>Cichorioideae</taxon>
        <taxon>Cichorieae</taxon>
        <taxon>Cichoriinae</taxon>
        <taxon>Cichorium</taxon>
    </lineage>
</organism>
<dbReference type="EMBL" id="CM042011">
    <property type="protein sequence ID" value="KAI3766769.1"/>
    <property type="molecule type" value="Genomic_DNA"/>
</dbReference>
<dbReference type="Proteomes" id="UP001055811">
    <property type="component" value="Linkage Group LG03"/>
</dbReference>
<proteinExistence type="predicted"/>
<keyword evidence="2" id="KW-1185">Reference proteome</keyword>
<reference evidence="1 2" key="2">
    <citation type="journal article" date="2022" name="Mol. Ecol. Resour.">
        <title>The genomes of chicory, endive, great burdock and yacon provide insights into Asteraceae paleo-polyploidization history and plant inulin production.</title>
        <authorList>
            <person name="Fan W."/>
            <person name="Wang S."/>
            <person name="Wang H."/>
            <person name="Wang A."/>
            <person name="Jiang F."/>
            <person name="Liu H."/>
            <person name="Zhao H."/>
            <person name="Xu D."/>
            <person name="Zhang Y."/>
        </authorList>
    </citation>
    <scope>NUCLEOTIDE SEQUENCE [LARGE SCALE GENOMIC DNA]</scope>
    <source>
        <strain evidence="2">cv. Punajuju</strain>
        <tissue evidence="1">Leaves</tissue>
    </source>
</reference>
<sequence>MAVKNKWIATVASIWIQCTSGSLYTFSFYSPALKASQGYDQSTLDTVSVFKDFGANSGVLSGLLYSAVASPSSSFTFRGRKGGPWIVLLVGAIQCFVGYSLMWLSVTGTIHRPPVALMCLFMLLAAHGVTFLNTANVVTAVLNFPNHSGTIVGIMKGFIGLSGAILLQVYQTVFKTDPTPYILMLALLPFLNTLLFMSSVKSFQTNEVNEKRNLNSLSLLSLIIAAYLFSIIIIQQAISLNLPARIIVVFILLMLLASPLYVAVKSQSPENYQLLNNTNQNSLEEHESIQHDKNLLQAICTVNFWCLFLTTATGMGTGLATINNLAQVGESLGYTTHETTTLASLWSIWNFVGRFGGGYVSDHVLYNRKWARPVFIAITLVLMSIGHCVIALGFPGALYVGSVLVGVFYGSQWSLMPTIVSEIFGVSHFGTIFNTITIAGPFGSYFISVRVIGYLYDREVARGGTEYCTGTHCFRLSFLVMAFVTFMGFVVAMWLFLRTRGLYEQIVQRRDRWSS</sequence>